<evidence type="ECO:0000313" key="2">
    <source>
        <dbReference type="EMBL" id="THF47587.1"/>
    </source>
</evidence>
<dbReference type="AlphaFoldDB" id="A0A4V3W7J4"/>
<dbReference type="RefSeq" id="WP_190236986.1">
    <property type="nucleotide sequence ID" value="NZ_SSOA01000012.1"/>
</dbReference>
<organism evidence="2 3">
    <name type="scientific">Allorhizobium terrae</name>
    <dbReference type="NCBI Taxonomy" id="1848972"/>
    <lineage>
        <taxon>Bacteria</taxon>
        <taxon>Pseudomonadati</taxon>
        <taxon>Pseudomonadota</taxon>
        <taxon>Alphaproteobacteria</taxon>
        <taxon>Hyphomicrobiales</taxon>
        <taxon>Rhizobiaceae</taxon>
        <taxon>Rhizobium/Agrobacterium group</taxon>
        <taxon>Allorhizobium</taxon>
    </lineage>
</organism>
<dbReference type="Proteomes" id="UP000310754">
    <property type="component" value="Unassembled WGS sequence"/>
</dbReference>
<evidence type="ECO:0000313" key="3">
    <source>
        <dbReference type="Proteomes" id="UP000310754"/>
    </source>
</evidence>
<feature type="domain" description="Peptidoglycan binding-like" evidence="1">
    <location>
        <begin position="298"/>
        <end position="351"/>
    </location>
</feature>
<protein>
    <submittedName>
        <fullName evidence="2">Peptidoglycan-binding protein</fullName>
    </submittedName>
</protein>
<feature type="domain" description="Peptidoglycan binding-like" evidence="1">
    <location>
        <begin position="142"/>
        <end position="195"/>
    </location>
</feature>
<dbReference type="SUPFAM" id="SSF47090">
    <property type="entry name" value="PGBD-like"/>
    <property type="match status" value="2"/>
</dbReference>
<accession>A0A4V3W7J4</accession>
<sequence>MATRKRKLPDKRKSARKEPGFFVLAAKASMRIVARNPSVVMCTLGFVVVLGCVTANAFWYQPGRHPSPILRTRDPHDFSAMLGFNTSPAIKPHPDDVTTFLIQRQDTSAPPVAPPAPQQVQQQAQPQVQQLAPPAVSDDSQTILSIQSQLARLGFYNGPLNGRRDAQTDAAIQAYQQQVGLTATAQPSDDLLNVLAADNGASNAPTAVPVAATVHPLERPTMVASSGEEALDPVAAAIRNAEKNGATPPATKASMRTVAAPVPRVPVGEAVNREIASRDHAGHAMPPQPVGSTAGPALVMDIQRGLINVSYTGITVDGVVGEKTKAAIRHFQRHYRLPETGEPDMAVLKTLKSIGAL</sequence>
<gene>
    <name evidence="2" type="ORF">E6C51_17895</name>
</gene>
<comment type="caution">
    <text evidence="2">The sequence shown here is derived from an EMBL/GenBank/DDBJ whole genome shotgun (WGS) entry which is preliminary data.</text>
</comment>
<dbReference type="InterPro" id="IPR036366">
    <property type="entry name" value="PGBDSf"/>
</dbReference>
<dbReference type="EMBL" id="SSOA01000012">
    <property type="protein sequence ID" value="THF47587.1"/>
    <property type="molecule type" value="Genomic_DNA"/>
</dbReference>
<dbReference type="InterPro" id="IPR002477">
    <property type="entry name" value="Peptidoglycan-bd-like"/>
</dbReference>
<keyword evidence="3" id="KW-1185">Reference proteome</keyword>
<evidence type="ECO:0000259" key="1">
    <source>
        <dbReference type="Pfam" id="PF01471"/>
    </source>
</evidence>
<reference evidence="2 3" key="1">
    <citation type="submission" date="2019-04" db="EMBL/GenBank/DDBJ databases">
        <title>Rhizobium terrae sp. nov., isolated from a paddy soil.</title>
        <authorList>
            <person name="Lin S.-Y."/>
            <person name="Hameed A."/>
            <person name="Huang H.-I."/>
            <person name="Young C.-C."/>
        </authorList>
    </citation>
    <scope>NUCLEOTIDE SEQUENCE [LARGE SCALE GENOMIC DNA]</scope>
    <source>
        <strain evidence="2 3">CC-HIH110</strain>
    </source>
</reference>
<dbReference type="InterPro" id="IPR036365">
    <property type="entry name" value="PGBD-like_sf"/>
</dbReference>
<name>A0A4V3W7J4_9HYPH</name>
<dbReference type="Gene3D" id="1.10.101.10">
    <property type="entry name" value="PGBD-like superfamily/PGBD"/>
    <property type="match status" value="2"/>
</dbReference>
<proteinExistence type="predicted"/>
<dbReference type="Pfam" id="PF01471">
    <property type="entry name" value="PG_binding_1"/>
    <property type="match status" value="2"/>
</dbReference>